<organism evidence="1 2">
    <name type="scientific">[Candida] jaroonii</name>
    <dbReference type="NCBI Taxonomy" id="467808"/>
    <lineage>
        <taxon>Eukaryota</taxon>
        <taxon>Fungi</taxon>
        <taxon>Dikarya</taxon>
        <taxon>Ascomycota</taxon>
        <taxon>Saccharomycotina</taxon>
        <taxon>Pichiomycetes</taxon>
        <taxon>Debaryomycetaceae</taxon>
        <taxon>Yamadazyma</taxon>
    </lineage>
</organism>
<comment type="caution">
    <text evidence="1">The sequence shown here is derived from an EMBL/GenBank/DDBJ whole genome shotgun (WGS) entry which is preliminary data.</text>
</comment>
<proteinExistence type="predicted"/>
<keyword evidence="2" id="KW-1185">Reference proteome</keyword>
<reference evidence="1" key="1">
    <citation type="submission" date="2022-06" db="EMBL/GenBank/DDBJ databases">
        <authorList>
            <person name="Legras J.-L."/>
            <person name="Devillers H."/>
            <person name="Grondin C."/>
        </authorList>
    </citation>
    <scope>NUCLEOTIDE SEQUENCE</scope>
    <source>
        <strain evidence="1">CLIB 1444</strain>
    </source>
</reference>
<protein>
    <submittedName>
        <fullName evidence="1">Uncharacterized globin-like protein</fullName>
    </submittedName>
</protein>
<name>A0ACA9Y8B6_9ASCO</name>
<gene>
    <name evidence="1" type="ORF">CLIB1444_05S07030</name>
</gene>
<dbReference type="Proteomes" id="UP001152531">
    <property type="component" value="Unassembled WGS sequence"/>
</dbReference>
<dbReference type="EMBL" id="CALSDN010000005">
    <property type="protein sequence ID" value="CAH6721255.1"/>
    <property type="molecule type" value="Genomic_DNA"/>
</dbReference>
<sequence length="356" mass="40535">MIKNNFDQQSIISNRKSSRLSNFNPMKNRTPKQDFTQPPIHAQNSPYYNQLTPTMTNMTTSSDGSSTHGNNYLLTKMETNDSIDSNYSLQQQFKIELNLSKKEIELIRFTWNKMLLDEPVVKTNSSLPIPGGFNFNNGHSNNQPIMNPPKSASTIASSLFCRQLYGNLLSMDSQLERLFPSIKHQAVAFAGVMSFTISQLENLTALNDYLENLGKRHSRILGIEPAMFELMGEALIQTFYERFGTKFTQDLEILWIKLYLYLSNSLLQFGIDPVLKLNKNDNLSSNASINSNLFKLNEINDFSSNNSTISSSINTLNSRNLKDDFYDINEKKVSTGLKDKKDKSTIKKKKRDCVIQ</sequence>
<accession>A0ACA9Y8B6</accession>
<evidence type="ECO:0000313" key="2">
    <source>
        <dbReference type="Proteomes" id="UP001152531"/>
    </source>
</evidence>
<evidence type="ECO:0000313" key="1">
    <source>
        <dbReference type="EMBL" id="CAH6721255.1"/>
    </source>
</evidence>